<sequence length="100" mass="11046">MSQSMGVKALERWDDEGGSQLASLANSFAIEEFEASECRILAFLGASVLSLWDDLPVDARQRMLNREIAQAAFDKSVLKVKIARLAAGDFFSGDRHEPRS</sequence>
<dbReference type="EMBL" id="CP154792">
    <property type="protein sequence ID" value="XAN17198.1"/>
    <property type="molecule type" value="Genomic_DNA"/>
</dbReference>
<name>A0A6N0JE91_ACHDE</name>
<evidence type="ECO:0000313" key="1">
    <source>
        <dbReference type="EMBL" id="QKQ45200.1"/>
    </source>
</evidence>
<accession>A0A6N0JE91</accession>
<evidence type="ECO:0000313" key="3">
    <source>
        <dbReference type="Proteomes" id="UP000509782"/>
    </source>
</evidence>
<evidence type="ECO:0000313" key="2">
    <source>
        <dbReference type="EMBL" id="XAN17198.1"/>
    </source>
</evidence>
<protein>
    <submittedName>
        <fullName evidence="1">Uncharacterized protein</fullName>
    </submittedName>
</protein>
<reference evidence="1 3" key="1">
    <citation type="submission" date="2020-05" db="EMBL/GenBank/DDBJ databases">
        <title>FDA dAtabase for Regulatory Grade micrObial Sequences (FDA-ARGOS): Supporting development and validation of Infectious Disease Dx tests.</title>
        <authorList>
            <person name="Sproer C."/>
            <person name="Gronow S."/>
            <person name="Severitt S."/>
            <person name="Schroder I."/>
            <person name="Tallon L."/>
            <person name="Sadzewicz L."/>
            <person name="Zhao X."/>
            <person name="Vavikolanu K."/>
            <person name="Mehta A."/>
            <person name="Aluvathingal J."/>
            <person name="Nadendla S."/>
            <person name="Myers T."/>
            <person name="Yan Y."/>
            <person name="Sichtig H."/>
        </authorList>
    </citation>
    <scope>NUCLEOTIDE SEQUENCE [LARGE SCALE GENOMIC DNA]</scope>
    <source>
        <strain evidence="1 3">FDAARGOS_787</strain>
    </source>
</reference>
<reference evidence="2 4" key="2">
    <citation type="submission" date="2024-05" db="EMBL/GenBank/DDBJ databases">
        <title>Achromobacter denitrificans. BP1, complete genome.</title>
        <authorList>
            <person name="Zhang B."/>
        </authorList>
    </citation>
    <scope>NUCLEOTIDE SEQUENCE [LARGE SCALE GENOMIC DNA]</scope>
    <source>
        <strain evidence="2 4">BP1</strain>
    </source>
</reference>
<organism evidence="1 3">
    <name type="scientific">Achromobacter denitrificans</name>
    <name type="common">Alcaligenes denitrificans</name>
    <dbReference type="NCBI Taxonomy" id="32002"/>
    <lineage>
        <taxon>Bacteria</taxon>
        <taxon>Pseudomonadati</taxon>
        <taxon>Pseudomonadota</taxon>
        <taxon>Betaproteobacteria</taxon>
        <taxon>Burkholderiales</taxon>
        <taxon>Alcaligenaceae</taxon>
        <taxon>Achromobacter</taxon>
    </lineage>
</organism>
<keyword evidence="4" id="KW-1185">Reference proteome</keyword>
<dbReference type="Proteomes" id="UP000509782">
    <property type="component" value="Chromosome"/>
</dbReference>
<dbReference type="RefSeq" id="WP_080551133.1">
    <property type="nucleotide sequence ID" value="NZ_CADIKP010000016.1"/>
</dbReference>
<evidence type="ECO:0000313" key="4">
    <source>
        <dbReference type="Proteomes" id="UP001446337"/>
    </source>
</evidence>
<dbReference type="AlphaFoldDB" id="A0A6N0JE91"/>
<dbReference type="EMBL" id="CP054569">
    <property type="protein sequence ID" value="QKQ45200.1"/>
    <property type="molecule type" value="Genomic_DNA"/>
</dbReference>
<dbReference type="Proteomes" id="UP001446337">
    <property type="component" value="Chromosome"/>
</dbReference>
<gene>
    <name evidence="2" type="ORF">AAIK43_03985</name>
    <name evidence="1" type="ORF">FOC81_00120</name>
</gene>
<proteinExistence type="predicted"/>